<evidence type="ECO:0000313" key="1">
    <source>
        <dbReference type="EMBL" id="GMT15700.1"/>
    </source>
</evidence>
<organism evidence="1 2">
    <name type="scientific">Pristionchus fissidentatus</name>
    <dbReference type="NCBI Taxonomy" id="1538716"/>
    <lineage>
        <taxon>Eukaryota</taxon>
        <taxon>Metazoa</taxon>
        <taxon>Ecdysozoa</taxon>
        <taxon>Nematoda</taxon>
        <taxon>Chromadorea</taxon>
        <taxon>Rhabditida</taxon>
        <taxon>Rhabditina</taxon>
        <taxon>Diplogasteromorpha</taxon>
        <taxon>Diplogasteroidea</taxon>
        <taxon>Neodiplogasteridae</taxon>
        <taxon>Pristionchus</taxon>
    </lineage>
</organism>
<name>A0AAV5VAW9_9BILA</name>
<proteinExistence type="predicted"/>
<keyword evidence="2" id="KW-1185">Reference proteome</keyword>
<comment type="caution">
    <text evidence="1">The sequence shown here is derived from an EMBL/GenBank/DDBJ whole genome shotgun (WGS) entry which is preliminary data.</text>
</comment>
<dbReference type="AlphaFoldDB" id="A0AAV5VAW9"/>
<reference evidence="1" key="1">
    <citation type="submission" date="2023-10" db="EMBL/GenBank/DDBJ databases">
        <title>Genome assembly of Pristionchus species.</title>
        <authorList>
            <person name="Yoshida K."/>
            <person name="Sommer R.J."/>
        </authorList>
    </citation>
    <scope>NUCLEOTIDE SEQUENCE</scope>
    <source>
        <strain evidence="1">RS5133</strain>
    </source>
</reference>
<dbReference type="EMBL" id="BTSY01000002">
    <property type="protein sequence ID" value="GMT15700.1"/>
    <property type="molecule type" value="Genomic_DNA"/>
</dbReference>
<feature type="non-terminal residue" evidence="1">
    <location>
        <position position="1"/>
    </location>
</feature>
<protein>
    <submittedName>
        <fullName evidence="1">Uncharacterized protein</fullName>
    </submittedName>
</protein>
<accession>A0AAV5VAW9</accession>
<evidence type="ECO:0000313" key="2">
    <source>
        <dbReference type="Proteomes" id="UP001432322"/>
    </source>
</evidence>
<sequence>RTLAGIEYAYEVCNSGDFCDTDCSGSSSLSPDNMISCQSCKANNADDCTGEICQGNYCIYERTKQENGAMSVQRSCSIPNFAHFPDGSRTTLYNQNQCEKKIINGIETSFEICNTGDFCDTHCNGSTSLSILLSLLLLPVTYLIK</sequence>
<feature type="non-terminal residue" evidence="1">
    <location>
        <position position="145"/>
    </location>
</feature>
<gene>
    <name evidence="1" type="ORF">PFISCL1PPCAC_6997</name>
</gene>
<dbReference type="Proteomes" id="UP001432322">
    <property type="component" value="Unassembled WGS sequence"/>
</dbReference>